<accession>A0A5B7X7U7</accession>
<dbReference type="GO" id="GO:0016297">
    <property type="term" value="F:fatty acyl-[ACP] hydrolase activity"/>
    <property type="evidence" value="ECO:0007669"/>
    <property type="project" value="InterPro"/>
</dbReference>
<name>A0A5B7X7U7_9FLAO</name>
<organism evidence="4 5">
    <name type="scientific">Antarcticibacterium flavum</name>
    <dbReference type="NCBI Taxonomy" id="2058175"/>
    <lineage>
        <taxon>Bacteria</taxon>
        <taxon>Pseudomonadati</taxon>
        <taxon>Bacteroidota</taxon>
        <taxon>Flavobacteriia</taxon>
        <taxon>Flavobacteriales</taxon>
        <taxon>Flavobacteriaceae</taxon>
        <taxon>Antarcticibacterium</taxon>
    </lineage>
</organism>
<dbReference type="RefSeq" id="WP_139067376.1">
    <property type="nucleotide sequence ID" value="NZ_CP040812.1"/>
</dbReference>
<evidence type="ECO:0000259" key="3">
    <source>
        <dbReference type="Pfam" id="PF01643"/>
    </source>
</evidence>
<feature type="domain" description="Acyl-ACP thioesterase N-terminal hotdog" evidence="3">
    <location>
        <begin position="9"/>
        <end position="131"/>
    </location>
</feature>
<dbReference type="AlphaFoldDB" id="A0A5B7X7U7"/>
<evidence type="ECO:0000256" key="1">
    <source>
        <dbReference type="ARBA" id="ARBA00006500"/>
    </source>
</evidence>
<dbReference type="EMBL" id="CP040812">
    <property type="protein sequence ID" value="QCY70818.1"/>
    <property type="molecule type" value="Genomic_DNA"/>
</dbReference>
<proteinExistence type="inferred from homology"/>
<keyword evidence="2" id="KW-0809">Transit peptide</keyword>
<evidence type="ECO:0000313" key="5">
    <source>
        <dbReference type="Proteomes" id="UP000309016"/>
    </source>
</evidence>
<sequence>MNQTPEIFEYSIKVSQKDLDELDHVNNVRYVQWMEDIAKRHWNERAPVEIKQKFIWMVLRHEIDYKGQAFLGDELLLQTYVGEHTHVTSQRHVLIRNKETGKILIQALSTWCLLDAETKRPAKITEGMFKEFYK</sequence>
<evidence type="ECO:0000313" key="4">
    <source>
        <dbReference type="EMBL" id="QCY70818.1"/>
    </source>
</evidence>
<dbReference type="Gene3D" id="3.10.129.10">
    <property type="entry name" value="Hotdog Thioesterase"/>
    <property type="match status" value="1"/>
</dbReference>
<dbReference type="Proteomes" id="UP000309016">
    <property type="component" value="Chromosome"/>
</dbReference>
<keyword evidence="5" id="KW-1185">Reference proteome</keyword>
<dbReference type="Pfam" id="PF01643">
    <property type="entry name" value="Acyl-ACP_TE"/>
    <property type="match status" value="1"/>
</dbReference>
<dbReference type="InterPro" id="IPR029069">
    <property type="entry name" value="HotDog_dom_sf"/>
</dbReference>
<dbReference type="InterPro" id="IPR045023">
    <property type="entry name" value="FATA/B"/>
</dbReference>
<dbReference type="SUPFAM" id="SSF54637">
    <property type="entry name" value="Thioesterase/thiol ester dehydrase-isomerase"/>
    <property type="match status" value="1"/>
</dbReference>
<dbReference type="KEGG" id="afla:FHG64_16240"/>
<comment type="similarity">
    <text evidence="1">Belongs to the acyl-ACP thioesterase family.</text>
</comment>
<dbReference type="OrthoDB" id="9801517at2"/>
<dbReference type="InterPro" id="IPR002864">
    <property type="entry name" value="Acyl-ACP_thioesterase_NHD"/>
</dbReference>
<dbReference type="PANTHER" id="PTHR31727">
    <property type="entry name" value="OLEOYL-ACYL CARRIER PROTEIN THIOESTERASE 1, CHLOROPLASTIC"/>
    <property type="match status" value="1"/>
</dbReference>
<reference evidence="4 5" key="1">
    <citation type="submission" date="2019-06" db="EMBL/GenBank/DDBJ databases">
        <title>Complete genome sequence of Antarcticibacterium flavum KCTC 52984T from an Antarctic marine sediment.</title>
        <authorList>
            <person name="Lee Y.M."/>
            <person name="Shin S.C."/>
        </authorList>
    </citation>
    <scope>NUCLEOTIDE SEQUENCE [LARGE SCALE GENOMIC DNA]</scope>
    <source>
        <strain evidence="4 5">KCTC 52984</strain>
    </source>
</reference>
<dbReference type="CDD" id="cd00586">
    <property type="entry name" value="4HBT"/>
    <property type="match status" value="1"/>
</dbReference>
<dbReference type="GO" id="GO:0000036">
    <property type="term" value="F:acyl carrier activity"/>
    <property type="evidence" value="ECO:0007669"/>
    <property type="project" value="TreeGrafter"/>
</dbReference>
<dbReference type="PANTHER" id="PTHR31727:SF6">
    <property type="entry name" value="OLEOYL-ACYL CARRIER PROTEIN THIOESTERASE 1, CHLOROPLASTIC"/>
    <property type="match status" value="1"/>
</dbReference>
<protein>
    <submittedName>
        <fullName evidence="4">Acyl-CoA thioesterase</fullName>
    </submittedName>
</protein>
<evidence type="ECO:0000256" key="2">
    <source>
        <dbReference type="ARBA" id="ARBA00022946"/>
    </source>
</evidence>
<gene>
    <name evidence="4" type="ORF">FHG64_16240</name>
</gene>